<evidence type="ECO:0000313" key="1">
    <source>
        <dbReference type="EMBL" id="EKE74873.1"/>
    </source>
</evidence>
<keyword evidence="2" id="KW-1185">Reference proteome</keyword>
<dbReference type="Proteomes" id="UP000006755">
    <property type="component" value="Unassembled WGS sequence"/>
</dbReference>
<evidence type="ECO:0000313" key="2">
    <source>
        <dbReference type="Proteomes" id="UP000006755"/>
    </source>
</evidence>
<comment type="caution">
    <text evidence="1">The sequence shown here is derived from an EMBL/GenBank/DDBJ whole genome shotgun (WGS) entry which is preliminary data.</text>
</comment>
<accession>K2JI40</accession>
<reference evidence="1 2" key="1">
    <citation type="journal article" date="2012" name="J. Bacteriol.">
        <title>Genome Sequence of Gallaecimonas xiamenensis Type Strain 3-C-1.</title>
        <authorList>
            <person name="Lai Q."/>
            <person name="Wang L."/>
            <person name="Wang W."/>
            <person name="Shao Z."/>
        </authorList>
    </citation>
    <scope>NUCLEOTIDE SEQUENCE [LARGE SCALE GENOMIC DNA]</scope>
    <source>
        <strain evidence="1 2">3-C-1</strain>
    </source>
</reference>
<organism evidence="1 2">
    <name type="scientific">Gallaecimonas xiamenensis 3-C-1</name>
    <dbReference type="NCBI Taxonomy" id="745411"/>
    <lineage>
        <taxon>Bacteria</taxon>
        <taxon>Pseudomonadati</taxon>
        <taxon>Pseudomonadota</taxon>
        <taxon>Gammaproteobacteria</taxon>
        <taxon>Enterobacterales</taxon>
        <taxon>Gallaecimonadaceae</taxon>
        <taxon>Gallaecimonas</taxon>
    </lineage>
</organism>
<sequence>MLLTACQGISTAESGRADQLARQTVVYQAATQGDQRNYCDARTTPAATAHCNSALSPYTDKLLNWKLARLEAGRSERLERLCRHKVQQPDGRVSNKRLYLCIVDTQALLSQTRHFPQGEKTFKAYIRDAYMVEEGALLYCRRHQLADKGAQQACLKEARKASLQYFALKYASPLAAADFQARCEQQPLGRFSSNGDELAGVFFDYSRLYQCGRALERNSQGGQAGAALH</sequence>
<name>K2JI40_9GAMM</name>
<dbReference type="AlphaFoldDB" id="K2JI40"/>
<dbReference type="EMBL" id="AMRI01000010">
    <property type="protein sequence ID" value="EKE74873.1"/>
    <property type="molecule type" value="Genomic_DNA"/>
</dbReference>
<protein>
    <submittedName>
        <fullName evidence="1">Uncharacterized protein</fullName>
    </submittedName>
</protein>
<proteinExistence type="predicted"/>
<gene>
    <name evidence="1" type="ORF">B3C1_08296</name>
</gene>